<dbReference type="InterPro" id="IPR016181">
    <property type="entry name" value="Acyl_CoA_acyltransferase"/>
</dbReference>
<comment type="caution">
    <text evidence="4">The sequence shown here is derived from an EMBL/GenBank/DDBJ whole genome shotgun (WGS) entry which is preliminary data.</text>
</comment>
<dbReference type="PROSITE" id="PS51186">
    <property type="entry name" value="GNAT"/>
    <property type="match status" value="1"/>
</dbReference>
<accession>A0ABR3G3A1</accession>
<sequence length="259" mass="28798">MQQALEHAGYTAVGIMPGFDREELEPGVVRRVYEVIYAKPLADLSEFSVPLAQNLTPNVSRLYAQIFNKETNSTQPINSVGSDLSSAQLLKSSAADVLDVVSLLNRAYRGDVEEAGWTTEAGLINGERISQATLEAQIAEKTHASLLVWKQQGKLSGCVWVEPMKDGTWYLGSLAIDPQLQNARHGRWLLGAAEQWCQAQGAQAIHLTVLEARETLIAWYERRGYSRTGETELFPYEDDRFGTPTRPGLRFAVMTKRLT</sequence>
<evidence type="ECO:0000256" key="2">
    <source>
        <dbReference type="ARBA" id="ARBA00023315"/>
    </source>
</evidence>
<dbReference type="Pfam" id="PF00583">
    <property type="entry name" value="Acetyltransf_1"/>
    <property type="match status" value="1"/>
</dbReference>
<reference evidence="4 5" key="1">
    <citation type="submission" date="2024-02" db="EMBL/GenBank/DDBJ databases">
        <title>Discinaceae phylogenomics.</title>
        <authorList>
            <person name="Dirks A.C."/>
            <person name="James T.Y."/>
        </authorList>
    </citation>
    <scope>NUCLEOTIDE SEQUENCE [LARGE SCALE GENOMIC DNA]</scope>
    <source>
        <strain evidence="4 5">ACD0624</strain>
    </source>
</reference>
<dbReference type="InterPro" id="IPR050832">
    <property type="entry name" value="Bact_Acetyltransf"/>
</dbReference>
<evidence type="ECO:0000256" key="1">
    <source>
        <dbReference type="ARBA" id="ARBA00022679"/>
    </source>
</evidence>
<organism evidence="4 5">
    <name type="scientific">Discina gigas</name>
    <dbReference type="NCBI Taxonomy" id="1032678"/>
    <lineage>
        <taxon>Eukaryota</taxon>
        <taxon>Fungi</taxon>
        <taxon>Dikarya</taxon>
        <taxon>Ascomycota</taxon>
        <taxon>Pezizomycotina</taxon>
        <taxon>Pezizomycetes</taxon>
        <taxon>Pezizales</taxon>
        <taxon>Discinaceae</taxon>
        <taxon>Discina</taxon>
    </lineage>
</organism>
<dbReference type="PANTHER" id="PTHR43877:SF2">
    <property type="entry name" value="AMINOALKYLPHOSPHONATE N-ACETYLTRANSFERASE-RELATED"/>
    <property type="match status" value="1"/>
</dbReference>
<protein>
    <recommendedName>
        <fullName evidence="3">N-acetyltransferase domain-containing protein</fullName>
    </recommendedName>
</protein>
<dbReference type="Proteomes" id="UP001447188">
    <property type="component" value="Unassembled WGS sequence"/>
</dbReference>
<dbReference type="CDD" id="cd04301">
    <property type="entry name" value="NAT_SF"/>
    <property type="match status" value="1"/>
</dbReference>
<evidence type="ECO:0000313" key="4">
    <source>
        <dbReference type="EMBL" id="KAL0630192.1"/>
    </source>
</evidence>
<keyword evidence="1" id="KW-0808">Transferase</keyword>
<evidence type="ECO:0000313" key="5">
    <source>
        <dbReference type="Proteomes" id="UP001447188"/>
    </source>
</evidence>
<evidence type="ECO:0000259" key="3">
    <source>
        <dbReference type="PROSITE" id="PS51186"/>
    </source>
</evidence>
<dbReference type="EMBL" id="JBBBZM010000998">
    <property type="protein sequence ID" value="KAL0630192.1"/>
    <property type="molecule type" value="Genomic_DNA"/>
</dbReference>
<feature type="domain" description="N-acetyltransferase" evidence="3">
    <location>
        <begin position="87"/>
        <end position="259"/>
    </location>
</feature>
<proteinExistence type="predicted"/>
<name>A0ABR3G3A1_9PEZI</name>
<keyword evidence="2" id="KW-0012">Acyltransferase</keyword>
<keyword evidence="5" id="KW-1185">Reference proteome</keyword>
<dbReference type="InterPro" id="IPR000182">
    <property type="entry name" value="GNAT_dom"/>
</dbReference>
<gene>
    <name evidence="4" type="ORF">Q9L58_010962</name>
</gene>
<dbReference type="Gene3D" id="3.40.630.30">
    <property type="match status" value="1"/>
</dbReference>
<dbReference type="SUPFAM" id="SSF55729">
    <property type="entry name" value="Acyl-CoA N-acyltransferases (Nat)"/>
    <property type="match status" value="1"/>
</dbReference>
<dbReference type="PANTHER" id="PTHR43877">
    <property type="entry name" value="AMINOALKYLPHOSPHONATE N-ACETYLTRANSFERASE-RELATED-RELATED"/>
    <property type="match status" value="1"/>
</dbReference>